<reference evidence="2 3" key="1">
    <citation type="journal article" date="2018" name="MBio">
        <title>Insights into the evolution of host association through the isolation and characterization of a novel human periodontal pathobiont, Desulfobulbus oralis.</title>
        <authorList>
            <person name="Cross K.L."/>
            <person name="Chirania P."/>
            <person name="Xiong W."/>
            <person name="Beall C.J."/>
            <person name="Elkins J.G."/>
            <person name="Giannone R.J."/>
            <person name="Griffen A.L."/>
            <person name="Guss A.M."/>
            <person name="Hettich R.L."/>
            <person name="Joshi S.S."/>
            <person name="Mokrzan E.M."/>
            <person name="Martin R.K."/>
            <person name="Zhulin I.B."/>
            <person name="Leys E.J."/>
            <person name="Podar M."/>
        </authorList>
    </citation>
    <scope>NUCLEOTIDE SEQUENCE [LARGE SCALE GENOMIC DNA]</scope>
    <source>
        <strain evidence="2 3">ORNL</strain>
    </source>
</reference>
<evidence type="ECO:0000256" key="1">
    <source>
        <dbReference type="SAM" id="Phobius"/>
    </source>
</evidence>
<dbReference type="SUPFAM" id="SSF81343">
    <property type="entry name" value="Fumarate reductase respiratory complex transmembrane subunits"/>
    <property type="match status" value="1"/>
</dbReference>
<dbReference type="Gene3D" id="1.20.1300.10">
    <property type="entry name" value="Fumarate reductase/succinate dehydrogenase, transmembrane subunit"/>
    <property type="match status" value="1"/>
</dbReference>
<dbReference type="OrthoDB" id="9802842at2"/>
<dbReference type="InterPro" id="IPR034804">
    <property type="entry name" value="SQR/QFR_C/D"/>
</dbReference>
<proteinExistence type="predicted"/>
<name>A0A2L1GNZ3_9BACT</name>
<feature type="transmembrane region" description="Helical" evidence="1">
    <location>
        <begin position="62"/>
        <end position="83"/>
    </location>
</feature>
<accession>A0A2L1GNZ3</accession>
<dbReference type="InterPro" id="IPR011138">
    <property type="entry name" value="Cytochrome_b-558"/>
</dbReference>
<dbReference type="Proteomes" id="UP000239867">
    <property type="component" value="Chromosome"/>
</dbReference>
<sequence length="218" mass="24230">MSWFVQTFKSSLGKKYIMAITGFMLGAFLTVHAIGNSTIFWGGAAFNSYAHHLHSLGPLVPLFELGLLTIFCLHVITAVNIFFINRAARGGKYAVQSQAGGRTWGSRTMPYTGLIILLFILLHLINFHFPEKTLEKPISVFVTNVLHGPQAILYLIGLGALLLHISHGFWSLLQTLGISHPKYDQPLRIMAWILVFLQGAVFVFVTLLLLFYSGQLAL</sequence>
<evidence type="ECO:0000313" key="3">
    <source>
        <dbReference type="Proteomes" id="UP000239867"/>
    </source>
</evidence>
<organism evidence="2 3">
    <name type="scientific">Desulfobulbus oralis</name>
    <dbReference type="NCBI Taxonomy" id="1986146"/>
    <lineage>
        <taxon>Bacteria</taxon>
        <taxon>Pseudomonadati</taxon>
        <taxon>Thermodesulfobacteriota</taxon>
        <taxon>Desulfobulbia</taxon>
        <taxon>Desulfobulbales</taxon>
        <taxon>Desulfobulbaceae</taxon>
        <taxon>Desulfobulbus</taxon>
    </lineage>
</organism>
<dbReference type="GO" id="GO:0016020">
    <property type="term" value="C:membrane"/>
    <property type="evidence" value="ECO:0007669"/>
    <property type="project" value="InterPro"/>
</dbReference>
<feature type="transmembrane region" description="Helical" evidence="1">
    <location>
        <begin position="111"/>
        <end position="129"/>
    </location>
</feature>
<dbReference type="KEGG" id="deo:CAY53_07735"/>
<feature type="transmembrane region" description="Helical" evidence="1">
    <location>
        <begin position="191"/>
        <end position="212"/>
    </location>
</feature>
<keyword evidence="1" id="KW-0812">Transmembrane</keyword>
<dbReference type="NCBIfam" id="TIGR02046">
    <property type="entry name" value="sdhC_b558_fam"/>
    <property type="match status" value="1"/>
</dbReference>
<feature type="transmembrane region" description="Helical" evidence="1">
    <location>
        <begin position="16"/>
        <end position="42"/>
    </location>
</feature>
<evidence type="ECO:0000313" key="2">
    <source>
        <dbReference type="EMBL" id="AVD71368.1"/>
    </source>
</evidence>
<protein>
    <submittedName>
        <fullName evidence="2">Succinate dehydrogenase</fullName>
    </submittedName>
</protein>
<keyword evidence="3" id="KW-1185">Reference proteome</keyword>
<keyword evidence="1" id="KW-0472">Membrane</keyword>
<gene>
    <name evidence="2" type="ORF">CAY53_07735</name>
</gene>
<dbReference type="AlphaFoldDB" id="A0A2L1GNZ3"/>
<dbReference type="RefSeq" id="WP_104936634.1">
    <property type="nucleotide sequence ID" value="NZ_CP021255.1"/>
</dbReference>
<dbReference type="EMBL" id="CP021255">
    <property type="protein sequence ID" value="AVD71368.1"/>
    <property type="molecule type" value="Genomic_DNA"/>
</dbReference>
<feature type="transmembrane region" description="Helical" evidence="1">
    <location>
        <begin position="151"/>
        <end position="170"/>
    </location>
</feature>
<dbReference type="CDD" id="cd03498">
    <property type="entry name" value="SQR_TypeB_2_TM"/>
    <property type="match status" value="1"/>
</dbReference>
<keyword evidence="1" id="KW-1133">Transmembrane helix</keyword>